<dbReference type="AlphaFoldDB" id="A0A6A6VB75"/>
<gene>
    <name evidence="2" type="ORF">M011DRAFT_526015</name>
</gene>
<feature type="chain" id="PRO_5025574165" description="Glycoside hydrolase family 18 protein" evidence="1">
    <location>
        <begin position="21"/>
        <end position="386"/>
    </location>
</feature>
<keyword evidence="3" id="KW-1185">Reference proteome</keyword>
<evidence type="ECO:0000256" key="1">
    <source>
        <dbReference type="SAM" id="SignalP"/>
    </source>
</evidence>
<sequence length="386" mass="42501">MFSQTFKLLLLYLLVSLVNAEIGDRCYHEGAAGTCQKTSKCSSGATVRGLCPNDPDDVRCCFPNYPCNLDTFPGKCLDKTKNTCNGPHGYISGLCPGNNDVQCCLSKSTVDKFLDFVETTYNLAVQYKNGNSAAKKSSNELVMEWIRHEAYNDAPWKILIGGVDSDWIAFAKGKGHPMFEQFADPHFCGQFIGTDHLFASMNAAFRFPPLEDPLINRGDMGGWGGDLVTLYAEWHDAGQPPPRIFAEGRILGNEGTFKLEDFIQDVDAFHMGVGLSVLPAPPIHVVTRNYYKPKGPYRTRFSRFLEDRFGDRAGAKKIAYNMLAGDGYTKPGDKDSVVVALRTGAIQKTAPFTPLPSMIDRKILDLFIDGFIDALESLAADKGKAC</sequence>
<dbReference type="OrthoDB" id="3738583at2759"/>
<evidence type="ECO:0008006" key="4">
    <source>
        <dbReference type="Google" id="ProtNLM"/>
    </source>
</evidence>
<keyword evidence="1" id="KW-0732">Signal</keyword>
<protein>
    <recommendedName>
        <fullName evidence="4">Glycoside hydrolase family 18 protein</fullName>
    </recommendedName>
</protein>
<proteinExistence type="predicted"/>
<evidence type="ECO:0000313" key="3">
    <source>
        <dbReference type="Proteomes" id="UP000799440"/>
    </source>
</evidence>
<feature type="signal peptide" evidence="1">
    <location>
        <begin position="1"/>
        <end position="20"/>
    </location>
</feature>
<reference evidence="2" key="1">
    <citation type="journal article" date="2020" name="Stud. Mycol.">
        <title>101 Dothideomycetes genomes: a test case for predicting lifestyles and emergence of pathogens.</title>
        <authorList>
            <person name="Haridas S."/>
            <person name="Albert R."/>
            <person name="Binder M."/>
            <person name="Bloem J."/>
            <person name="Labutti K."/>
            <person name="Salamov A."/>
            <person name="Andreopoulos B."/>
            <person name="Baker S."/>
            <person name="Barry K."/>
            <person name="Bills G."/>
            <person name="Bluhm B."/>
            <person name="Cannon C."/>
            <person name="Castanera R."/>
            <person name="Culley D."/>
            <person name="Daum C."/>
            <person name="Ezra D."/>
            <person name="Gonzalez J."/>
            <person name="Henrissat B."/>
            <person name="Kuo A."/>
            <person name="Liang C."/>
            <person name="Lipzen A."/>
            <person name="Lutzoni F."/>
            <person name="Magnuson J."/>
            <person name="Mondo S."/>
            <person name="Nolan M."/>
            <person name="Ohm R."/>
            <person name="Pangilinan J."/>
            <person name="Park H.-J."/>
            <person name="Ramirez L."/>
            <person name="Alfaro M."/>
            <person name="Sun H."/>
            <person name="Tritt A."/>
            <person name="Yoshinaga Y."/>
            <person name="Zwiers L.-H."/>
            <person name="Turgeon B."/>
            <person name="Goodwin S."/>
            <person name="Spatafora J."/>
            <person name="Crous P."/>
            <person name="Grigoriev I."/>
        </authorList>
    </citation>
    <scope>NUCLEOTIDE SEQUENCE</scope>
    <source>
        <strain evidence="2">CBS 119925</strain>
    </source>
</reference>
<organism evidence="2 3">
    <name type="scientific">Sporormia fimetaria CBS 119925</name>
    <dbReference type="NCBI Taxonomy" id="1340428"/>
    <lineage>
        <taxon>Eukaryota</taxon>
        <taxon>Fungi</taxon>
        <taxon>Dikarya</taxon>
        <taxon>Ascomycota</taxon>
        <taxon>Pezizomycotina</taxon>
        <taxon>Dothideomycetes</taxon>
        <taxon>Pleosporomycetidae</taxon>
        <taxon>Pleosporales</taxon>
        <taxon>Sporormiaceae</taxon>
        <taxon>Sporormia</taxon>
    </lineage>
</organism>
<dbReference type="EMBL" id="MU006571">
    <property type="protein sequence ID" value="KAF2747852.1"/>
    <property type="molecule type" value="Genomic_DNA"/>
</dbReference>
<accession>A0A6A6VB75</accession>
<evidence type="ECO:0000313" key="2">
    <source>
        <dbReference type="EMBL" id="KAF2747852.1"/>
    </source>
</evidence>
<name>A0A6A6VB75_9PLEO</name>
<dbReference type="Proteomes" id="UP000799440">
    <property type="component" value="Unassembled WGS sequence"/>
</dbReference>